<gene>
    <name evidence="1" type="ORF">AV530_019691</name>
</gene>
<reference evidence="1 2" key="1">
    <citation type="submission" date="2016-02" db="EMBL/GenBank/DDBJ databases">
        <title>Band-tailed pigeon sequencing and assembly.</title>
        <authorList>
            <person name="Soares A.E."/>
            <person name="Novak B.J."/>
            <person name="Rice E.S."/>
            <person name="O'Connell B."/>
            <person name="Chang D."/>
            <person name="Weber S."/>
            <person name="Shapiro B."/>
        </authorList>
    </citation>
    <scope>NUCLEOTIDE SEQUENCE [LARGE SCALE GENOMIC DNA]</scope>
    <source>
        <strain evidence="1">BTP2013</strain>
        <tissue evidence="1">Blood</tissue>
    </source>
</reference>
<evidence type="ECO:0000313" key="1">
    <source>
        <dbReference type="EMBL" id="OPJ70583.1"/>
    </source>
</evidence>
<evidence type="ECO:0000313" key="2">
    <source>
        <dbReference type="Proteomes" id="UP000190648"/>
    </source>
</evidence>
<accession>A0A1V4JE89</accession>
<dbReference type="AlphaFoldDB" id="A0A1V4JE89"/>
<name>A0A1V4JE89_PATFA</name>
<sequence>MFLGLCPGLGAEQHGGFFATLIPTWMLQERPSAVCFTAHPAMRRSRVLVHAGAQSKRGWPLGIAGTSYLYFY</sequence>
<dbReference type="Proteomes" id="UP000190648">
    <property type="component" value="Unassembled WGS sequence"/>
</dbReference>
<proteinExistence type="predicted"/>
<protein>
    <submittedName>
        <fullName evidence="1">Uncharacterized protein</fullName>
    </submittedName>
</protein>
<keyword evidence="2" id="KW-1185">Reference proteome</keyword>
<comment type="caution">
    <text evidence="1">The sequence shown here is derived from an EMBL/GenBank/DDBJ whole genome shotgun (WGS) entry which is preliminary data.</text>
</comment>
<organism evidence="1 2">
    <name type="scientific">Patagioenas fasciata monilis</name>
    <dbReference type="NCBI Taxonomy" id="372326"/>
    <lineage>
        <taxon>Eukaryota</taxon>
        <taxon>Metazoa</taxon>
        <taxon>Chordata</taxon>
        <taxon>Craniata</taxon>
        <taxon>Vertebrata</taxon>
        <taxon>Euteleostomi</taxon>
        <taxon>Archelosauria</taxon>
        <taxon>Archosauria</taxon>
        <taxon>Dinosauria</taxon>
        <taxon>Saurischia</taxon>
        <taxon>Theropoda</taxon>
        <taxon>Coelurosauria</taxon>
        <taxon>Aves</taxon>
        <taxon>Neognathae</taxon>
        <taxon>Neoaves</taxon>
        <taxon>Columbimorphae</taxon>
        <taxon>Columbiformes</taxon>
        <taxon>Columbidae</taxon>
        <taxon>Patagioenas</taxon>
    </lineage>
</organism>
<dbReference type="EMBL" id="LSYS01007908">
    <property type="protein sequence ID" value="OPJ70583.1"/>
    <property type="molecule type" value="Genomic_DNA"/>
</dbReference>